<protein>
    <recommendedName>
        <fullName evidence="4">LysM domain-containing protein</fullName>
    </recommendedName>
</protein>
<evidence type="ECO:0000313" key="2">
    <source>
        <dbReference type="EMBL" id="OKH44193.1"/>
    </source>
</evidence>
<dbReference type="Proteomes" id="UP000185557">
    <property type="component" value="Unassembled WGS sequence"/>
</dbReference>
<accession>A0A1U7IYZ6</accession>
<dbReference type="OrthoDB" id="516973at2"/>
<feature type="compositionally biased region" description="Polar residues" evidence="1">
    <location>
        <begin position="1809"/>
        <end position="1832"/>
    </location>
</feature>
<dbReference type="STRING" id="549789.NIES30_23120"/>
<reference evidence="2 3" key="1">
    <citation type="submission" date="2016-11" db="EMBL/GenBank/DDBJ databases">
        <title>Draft Genome Sequences of Nine Cyanobacterial Strains from Diverse Habitats.</title>
        <authorList>
            <person name="Zhu T."/>
            <person name="Hou S."/>
            <person name="Lu X."/>
            <person name="Hess W.R."/>
        </authorList>
    </citation>
    <scope>NUCLEOTIDE SEQUENCE [LARGE SCALE GENOMIC DNA]</scope>
    <source>
        <strain evidence="2 3">NIES-30</strain>
    </source>
</reference>
<feature type="region of interest" description="Disordered" evidence="1">
    <location>
        <begin position="1801"/>
        <end position="1838"/>
    </location>
</feature>
<comment type="caution">
    <text evidence="2">The sequence shown here is derived from an EMBL/GenBank/DDBJ whole genome shotgun (WGS) entry which is preliminary data.</text>
</comment>
<evidence type="ECO:0000256" key="1">
    <source>
        <dbReference type="SAM" id="MobiDB-lite"/>
    </source>
</evidence>
<feature type="compositionally biased region" description="Polar residues" evidence="1">
    <location>
        <begin position="2285"/>
        <end position="2300"/>
    </location>
</feature>
<dbReference type="EMBL" id="MRCG01000025">
    <property type="protein sequence ID" value="OKH44193.1"/>
    <property type="molecule type" value="Genomic_DNA"/>
</dbReference>
<name>A0A1U7IYZ6_9CYAN</name>
<gene>
    <name evidence="2" type="ORF">NIES30_23120</name>
</gene>
<evidence type="ECO:0000313" key="3">
    <source>
        <dbReference type="Proteomes" id="UP000185557"/>
    </source>
</evidence>
<proteinExistence type="predicted"/>
<keyword evidence="3" id="KW-1185">Reference proteome</keyword>
<organism evidence="2 3">
    <name type="scientific">Phormidium tenue NIES-30</name>
    <dbReference type="NCBI Taxonomy" id="549789"/>
    <lineage>
        <taxon>Bacteria</taxon>
        <taxon>Bacillati</taxon>
        <taxon>Cyanobacteriota</taxon>
        <taxon>Cyanophyceae</taxon>
        <taxon>Oscillatoriophycideae</taxon>
        <taxon>Oscillatoriales</taxon>
        <taxon>Oscillatoriaceae</taxon>
        <taxon>Phormidium</taxon>
    </lineage>
</organism>
<dbReference type="RefSeq" id="WP_073610815.1">
    <property type="nucleotide sequence ID" value="NZ_MRCG01000025.1"/>
</dbReference>
<sequence length="2824" mass="314769">MTTIPGLPNIKIKGPFWQADAKLIRLRGPSASTEQFAFRNLLIENFARSAIGHNNLYLSGTIEALCFVTQMEINLGDANLKWVREWVAYTVKTRKISSGEEVESLADIAEKFYGDRGQNKKIFDGNRDIISDKDLIKPGWILRIPTTSFPDFPKLDALIENQQNGEFSLLVLESDPEAWTATGAPAFTCTNGEIHLVKGLVPDTNAQQRLYDILGLRQEPDHLQNRVPQVSNLSQPDQKNLARLLSAVSAGSSGLNIFGSVEIPWLQGKDNRRNVPFQFLPIFSEGLEQFTKGQLFPDALRMTYEERSEWQEAWQMLQQLLSNPGSKEPQWVTLDLLKLGKKDIPNIYWHVDQLDAEVSIKLQFLAKLLLADQSLKRSSRSPASFLEVAVLVEPVRTDDVFQLILSATNGSHGQHSPQVCDLRYKFDSNQSSNKEELSLAGSSTLTLAFSPVEVPQLLREKQGLSEPVWFKRADDSKAEIPIAPAVVWGFMPLENGWAQLPIPNLSEQIYIDTQLARTSDQQGQTGKRPSNLNQTLLQGAVIFSNEVAATQTDQDTHEQPWSFSLLDAAYVNGSWNFEISNDLTDSQLNLDSVELTIGATKAQLDGFFWLATGQPTIQDAIPNLENWVTGLQSIPLRIPQIDDPFPALMLLQFDQLNLRPHPKRQGATSLDEWSFTYSIDRAALQGFIDAKVLPKTSFKALPLLWLHHPYLPFIQSLPLTQNQSPPNYPSASRQLAPFELEIVEDAGTSLPAPSWQFGSEGASQWCKLTDSSTALKPSNEWKNLNDLPLVSLSLPGLILDPNREHSTAFTSLLPELFLQFRFDLPYTDEINALAQLPKLKLDKPQAGTLSFIGQPATDYETVPLSRDTSLEHWQQLANQASLAAADAVTALRQNNGSVTVQNLVQPYKWIVTPEFKLESYPGSFTLMEGSGSAALELKEDRSLGGITGSFQPDANRNLQYRGEDTSDPSLLRLIAGSLLAFGDEQGQLDQRGLYRQPTQVSEGAKLVTTNLQLIQKEIAEDANFISTTLKTPLKLRTIAEVDDWSLWFRDLPFKLKESSNGSSVSEPIYYFDWTFTRPDVEDSDFHHIFSQEDEADTNDPLALSRERNYLNGYEWRLWQRDGRPLDLCGLEFYPLTLWSAKRDLQQIQEVQILGRLQLPLAIPSEQEHIPSYVKVTFKLADGSDRLDLHAAEAFPSDTEQVWNLDSESNSNGGVPQLIWRQVRFDQSNQQLIFSNLALRFSLFGVSGKVSEPDEGELLFPFNSPNSTQTLTFQVTQSGSLALQALRITLQPPDYRVSAHLSVRLGRQSASAFAATLKVPILNESTENLWLEGTLFSALSLTSIDKPSLVEVGTKSLQFQWQDCTPLISGMQPPQVLPGMSLDTTQASGYCVIAFDVVGGVDQIPQFQVSAASLELLLPCKWGEFLQSSLSPSDPKQIFASSAGDLIVGYVGEGTTGSNRAELSWKESLLFNGFLEVRNLISWALSLKSDEPEFSLVVPAITSQSPNPNPQLNHTRHSIRILLNQHQLIPQIPLSGTDAILFDIHSDRPWQFLAVVEHQLVDVMLQDEQPELPLSNERRWTAVQEVRLCTPQGFKAFLESHNNQKMLDPSNGVIDISSATDGYLGTPIRSRLTDSELDQLGTTLLVEASAPHWLRLASIPQRESVTLQFLPDGCQMGILSDPDDFGVSDPVSPDWLLIITPFFGRLQQSPADGLETQAAQGQSLLQIDPILTLLRSRSQNRPLPELSLGLTHWAAGEEPQRISFSGFDTLACSRWSRLDPLSLRESWFRLQNPLSDSASQLLSNEKRSNPPLQSVTASLVDSPGRSSRPSSLKQAFDPRRTLVPQSASADVDVDSSLLVWRSDRLLTLQSSNTLQLSDIPYGWAVIGLLLRQAFEAVEDKTNFYFSAATAIPAQLKVEDKLKVKDKLNPVPVSLAVSPYLSLAFQPAGLRRELKLITAELVCFDLATGSLKYVTTYTWELQKQQVSRTESDRFNLQDDTGQGSAQSILPGVIIKATSANQTSGSQAPVIQDETVVEVKRQQIDTVGINYEIRTEGQLLYSVWERSDRFDIYQAEETITQQIERWAKETYALLCPESPIAVLRLRRLNEEISLADADTSIITPLTTAPLTTTYAFKVLGELESKFALKRQMFALRAEPTQLRFRDGQYNAQAIVSDALHNFELAPPQICGVQPVYSQSKPQPIPWGLSALRIAVRYTEAEAAVIGATPADNSLVPSVLWWQAVQQSVQFRPNAAGLPPSFRAPAIKSLLPVLPDLPLPDQSALETALQDSTENPSRTTSQPGENLWQPILPGSFAMLLLGSRAGVFLAMRSQLLRQSFLDNRTNILTSGSLPVQHRVPRPVVLPPNDDRDQALRTWASYFEPTKDLSIEPAPFATAFIAATSTQVALGLRVVLTHEFGAIPVDWDGTLTFELQAQSDSQPSVSGWNIRNLVLSDGATQFFYSQIEPGQVPEQNSKVQFKLPDDRVEKEDLRRFLSRPVGLSFTATIRVYPPGSPLDESGFYQSLTFLLRLSDRRRQPLPLQPRFICFEDPEYNRRLSSSTARASTLVEVEKTVGGGEKSPEPHTLILAADRKAYNPDGVMALMCYSEPRDEDLEATTTDEPSLPLTAELSFSKLDKNGNKVPLIEPVRLKVKQLLQLQLSQFVMRSSEDQSSSIPSQLIPGDKLLIKLSLKKSEYVLDNKKIFVPEKILVLTVDVVAEPVIPLPQAAYALLKKHTLNEKPVVECARFAWGAAPTIVDLVQPDDLRTEIVRRRALFQWTDTVRVKSKRENPDHEEKPDHDYNYGIQKITQSGSTHWIDEWIDQGQST</sequence>
<feature type="region of interest" description="Disordered" evidence="1">
    <location>
        <begin position="2282"/>
        <end position="2302"/>
    </location>
</feature>
<evidence type="ECO:0008006" key="4">
    <source>
        <dbReference type="Google" id="ProtNLM"/>
    </source>
</evidence>